<evidence type="ECO:0000256" key="2">
    <source>
        <dbReference type="ARBA" id="ARBA00007809"/>
    </source>
</evidence>
<evidence type="ECO:0000256" key="4">
    <source>
        <dbReference type="ARBA" id="ARBA00022475"/>
    </source>
</evidence>
<proteinExistence type="inferred from homology"/>
<keyword evidence="4" id="KW-1003">Cell membrane</keyword>
<evidence type="ECO:0000256" key="6">
    <source>
        <dbReference type="ARBA" id="ARBA00022692"/>
    </source>
</evidence>
<keyword evidence="8 10" id="KW-1133">Transmembrane helix</keyword>
<dbReference type="Proteomes" id="UP000324897">
    <property type="component" value="Chromosome 2"/>
</dbReference>
<evidence type="ECO:0000256" key="3">
    <source>
        <dbReference type="ARBA" id="ARBA00022448"/>
    </source>
</evidence>
<dbReference type="GO" id="GO:0005886">
    <property type="term" value="C:plasma membrane"/>
    <property type="evidence" value="ECO:0007669"/>
    <property type="project" value="UniProtKB-SubCell"/>
</dbReference>
<organism evidence="11 12">
    <name type="scientific">Eragrostis curvula</name>
    <name type="common">weeping love grass</name>
    <dbReference type="NCBI Taxonomy" id="38414"/>
    <lineage>
        <taxon>Eukaryota</taxon>
        <taxon>Viridiplantae</taxon>
        <taxon>Streptophyta</taxon>
        <taxon>Embryophyta</taxon>
        <taxon>Tracheophyta</taxon>
        <taxon>Spermatophyta</taxon>
        <taxon>Magnoliopsida</taxon>
        <taxon>Liliopsida</taxon>
        <taxon>Poales</taxon>
        <taxon>Poaceae</taxon>
        <taxon>PACMAD clade</taxon>
        <taxon>Chloridoideae</taxon>
        <taxon>Eragrostideae</taxon>
        <taxon>Eragrostidinae</taxon>
        <taxon>Eragrostis</taxon>
    </lineage>
</organism>
<evidence type="ECO:0000256" key="10">
    <source>
        <dbReference type="SAM" id="Phobius"/>
    </source>
</evidence>
<evidence type="ECO:0000256" key="1">
    <source>
        <dbReference type="ARBA" id="ARBA00004651"/>
    </source>
</evidence>
<dbReference type="PANTHER" id="PTHR10791">
    <property type="entry name" value="RAG1-ACTIVATING PROTEIN 1"/>
    <property type="match status" value="1"/>
</dbReference>
<feature type="transmembrane region" description="Helical" evidence="10">
    <location>
        <begin position="7"/>
        <end position="29"/>
    </location>
</feature>
<feature type="non-terminal residue" evidence="11">
    <location>
        <position position="1"/>
    </location>
</feature>
<dbReference type="AlphaFoldDB" id="A0A5J9UPG7"/>
<dbReference type="EMBL" id="RWGY01000013">
    <property type="protein sequence ID" value="TVU25304.1"/>
    <property type="molecule type" value="Genomic_DNA"/>
</dbReference>
<dbReference type="InterPro" id="IPR047664">
    <property type="entry name" value="SWEET"/>
</dbReference>
<dbReference type="InterPro" id="IPR004316">
    <property type="entry name" value="SWEET_rpt"/>
</dbReference>
<comment type="caution">
    <text evidence="11">The sequence shown here is derived from an EMBL/GenBank/DDBJ whole genome shotgun (WGS) entry which is preliminary data.</text>
</comment>
<evidence type="ECO:0000256" key="8">
    <source>
        <dbReference type="ARBA" id="ARBA00022989"/>
    </source>
</evidence>
<reference evidence="11 12" key="1">
    <citation type="journal article" date="2019" name="Sci. Rep.">
        <title>A high-quality genome of Eragrostis curvula grass provides insights into Poaceae evolution and supports new strategies to enhance forage quality.</title>
        <authorList>
            <person name="Carballo J."/>
            <person name="Santos B.A.C.M."/>
            <person name="Zappacosta D."/>
            <person name="Garbus I."/>
            <person name="Selva J.P."/>
            <person name="Gallo C.A."/>
            <person name="Diaz A."/>
            <person name="Albertini E."/>
            <person name="Caccamo M."/>
            <person name="Echenique V."/>
        </authorList>
    </citation>
    <scope>NUCLEOTIDE SEQUENCE [LARGE SCALE GENOMIC DNA]</scope>
    <source>
        <strain evidence="12">cv. Victoria</strain>
        <tissue evidence="11">Leaf</tissue>
    </source>
</reference>
<comment type="similarity">
    <text evidence="2">Belongs to the SWEET sugar transporter family.</text>
</comment>
<dbReference type="OrthoDB" id="409725at2759"/>
<keyword evidence="9 10" id="KW-0472">Membrane</keyword>
<dbReference type="PANTHER" id="PTHR10791:SF223">
    <property type="entry name" value="BIDIRECTIONAL SUGAR TRANSPORTER SWEET14"/>
    <property type="match status" value="1"/>
</dbReference>
<accession>A0A5J9UPG7</accession>
<protein>
    <submittedName>
        <fullName evidence="11">Uncharacterized protein</fullName>
    </submittedName>
</protein>
<keyword evidence="12" id="KW-1185">Reference proteome</keyword>
<keyword evidence="5" id="KW-0762">Sugar transport</keyword>
<name>A0A5J9UPG7_9POAL</name>
<evidence type="ECO:0000313" key="12">
    <source>
        <dbReference type="Proteomes" id="UP000324897"/>
    </source>
</evidence>
<dbReference type="GO" id="GO:0051119">
    <property type="term" value="F:sugar transmembrane transporter activity"/>
    <property type="evidence" value="ECO:0007669"/>
    <property type="project" value="InterPro"/>
</dbReference>
<keyword evidence="6 10" id="KW-0812">Transmembrane</keyword>
<evidence type="ECO:0000256" key="7">
    <source>
        <dbReference type="ARBA" id="ARBA00022737"/>
    </source>
</evidence>
<comment type="subcellular location">
    <subcellularLocation>
        <location evidence="1">Cell membrane</location>
        <topology evidence="1">Multi-pass membrane protein</topology>
    </subcellularLocation>
</comment>
<evidence type="ECO:0000256" key="5">
    <source>
        <dbReference type="ARBA" id="ARBA00022597"/>
    </source>
</evidence>
<gene>
    <name evidence="11" type="ORF">EJB05_27796</name>
</gene>
<dbReference type="Gramene" id="TVU25304">
    <property type="protein sequence ID" value="TVU25304"/>
    <property type="gene ID" value="EJB05_27796"/>
</dbReference>
<keyword evidence="3" id="KW-0813">Transport</keyword>
<feature type="transmembrane region" description="Helical" evidence="10">
    <location>
        <begin position="49"/>
        <end position="69"/>
    </location>
</feature>
<dbReference type="Pfam" id="PF03083">
    <property type="entry name" value="MtN3_slv"/>
    <property type="match status" value="1"/>
</dbReference>
<sequence>SEATQILMFFSVCNIFPAGNIISFMTYLAPLPTFYRIYKNKLIQGFQSVPYVVALFSAMLWITTTISLIHDKLRVTFKSTVTNKLIL</sequence>
<keyword evidence="7" id="KW-0677">Repeat</keyword>
<dbReference type="Gene3D" id="1.20.1280.290">
    <property type="match status" value="1"/>
</dbReference>
<evidence type="ECO:0000256" key="9">
    <source>
        <dbReference type="ARBA" id="ARBA00023136"/>
    </source>
</evidence>
<evidence type="ECO:0000313" key="11">
    <source>
        <dbReference type="EMBL" id="TVU25304.1"/>
    </source>
</evidence>